<protein>
    <submittedName>
        <fullName evidence="3">Membrane-associated protein, putative</fullName>
    </submittedName>
</protein>
<keyword evidence="2" id="KW-0812">Transmembrane</keyword>
<dbReference type="AlphaFoldDB" id="A0A0S4J7S3"/>
<feature type="transmembrane region" description="Helical" evidence="2">
    <location>
        <begin position="20"/>
        <end position="41"/>
    </location>
</feature>
<feature type="region of interest" description="Disordered" evidence="1">
    <location>
        <begin position="468"/>
        <end position="501"/>
    </location>
</feature>
<evidence type="ECO:0000256" key="1">
    <source>
        <dbReference type="SAM" id="MobiDB-lite"/>
    </source>
</evidence>
<evidence type="ECO:0000313" key="3">
    <source>
        <dbReference type="EMBL" id="CUG86015.1"/>
    </source>
</evidence>
<accession>A0A0S4J7S3</accession>
<dbReference type="EMBL" id="CYKH01001227">
    <property type="protein sequence ID" value="CUG86015.1"/>
    <property type="molecule type" value="Genomic_DNA"/>
</dbReference>
<feature type="transmembrane region" description="Helical" evidence="2">
    <location>
        <begin position="53"/>
        <end position="72"/>
    </location>
</feature>
<dbReference type="VEuPathDB" id="TriTrypDB:BSAL_91305"/>
<keyword evidence="2" id="KW-1133">Transmembrane helix</keyword>
<feature type="transmembrane region" description="Helical" evidence="2">
    <location>
        <begin position="433"/>
        <end position="450"/>
    </location>
</feature>
<dbReference type="Proteomes" id="UP000051952">
    <property type="component" value="Unassembled WGS sequence"/>
</dbReference>
<keyword evidence="4" id="KW-1185">Reference proteome</keyword>
<name>A0A0S4J7S3_BODSA</name>
<feature type="transmembrane region" description="Helical" evidence="2">
    <location>
        <begin position="282"/>
        <end position="303"/>
    </location>
</feature>
<feature type="compositionally biased region" description="Basic and acidic residues" evidence="1">
    <location>
        <begin position="474"/>
        <end position="484"/>
    </location>
</feature>
<sequence>MAPLLPEPRSLALRWPCTSLVLMMTCAAQQIGASAVVLLLLKTLHLGPETLSSLWALVGTMMLVLLPLFGALSDTVASFVVTPNSAVVPKSHDGESTDVDSTGDHKRSEAVCANLQDSANDGDDSCYCDDKGHENVIPLLFPLQRREGFLVVVSLAASVCFLGVWLSTTLATQTAAMARSHDVAQDVAAVNMINLTSGAGDHSGSYSSTTGVVMSIAALTAAQSLQNAVINGWLVDATKVAGLHAVDMQSWAMTRRSTGSLASAVVETILFGLKFISEPASMMLLCVVLQFCTAVTILMVLVVDDNADGDFLDFPSGSNSAQRAKRLFNRLRRVPWFVARKVASVALIIRRRPTILLAFVQRVMEVIATRIGLLRRLLVSTSSASAVRDGARSHQTTAILFLALAIVFALSSTPSPGAAYYSFLAQNLQFPNWMLALNGTVGLTAALLSVKTFRDAFFTSGDEQESAHCTVSRDGQRHSHDAAHRSSSPLNGEIRNDDIDEPNDGHHSAASFFAIDMIFDEPLRRSLLLASIISSLSMLSNLVLIVARSWLGATGSAVYMLMEDFGLKLCYSMKSRARVRRLCIKTNEFVCLLI</sequence>
<proteinExistence type="predicted"/>
<organism evidence="3 4">
    <name type="scientific">Bodo saltans</name>
    <name type="common">Flagellated protozoan</name>
    <dbReference type="NCBI Taxonomy" id="75058"/>
    <lineage>
        <taxon>Eukaryota</taxon>
        <taxon>Discoba</taxon>
        <taxon>Euglenozoa</taxon>
        <taxon>Kinetoplastea</taxon>
        <taxon>Metakinetoplastina</taxon>
        <taxon>Eubodonida</taxon>
        <taxon>Bodonidae</taxon>
        <taxon>Bodo</taxon>
    </lineage>
</organism>
<keyword evidence="2" id="KW-0472">Membrane</keyword>
<feature type="transmembrane region" description="Helical" evidence="2">
    <location>
        <begin position="527"/>
        <end position="547"/>
    </location>
</feature>
<evidence type="ECO:0000256" key="2">
    <source>
        <dbReference type="SAM" id="Phobius"/>
    </source>
</evidence>
<reference evidence="4" key="1">
    <citation type="submission" date="2015-09" db="EMBL/GenBank/DDBJ databases">
        <authorList>
            <consortium name="Pathogen Informatics"/>
        </authorList>
    </citation>
    <scope>NUCLEOTIDE SEQUENCE [LARGE SCALE GENOMIC DNA]</scope>
    <source>
        <strain evidence="4">Lake Konstanz</strain>
    </source>
</reference>
<evidence type="ECO:0000313" key="4">
    <source>
        <dbReference type="Proteomes" id="UP000051952"/>
    </source>
</evidence>
<feature type="transmembrane region" description="Helical" evidence="2">
    <location>
        <begin position="398"/>
        <end position="421"/>
    </location>
</feature>
<gene>
    <name evidence="3" type="ORF">BSAL_91305</name>
</gene>
<feature type="transmembrane region" description="Helical" evidence="2">
    <location>
        <begin position="148"/>
        <end position="171"/>
    </location>
</feature>
<feature type="transmembrane region" description="Helical" evidence="2">
    <location>
        <begin position="553"/>
        <end position="571"/>
    </location>
</feature>